<sequence>MNVLQFPLIKITIGFIIGIISAYYISTSANFAFVFILIAFAIVLLVYKFTTTTKKNLVFETSILLLSFAVGIGILVTHTDSNRKNNYSNHPTVYEKANWIEVVVREKLKSSPQNNRYIAYVQKINNQSLEGKILITIPKTNKTKKVVVGHRLRFKTKLINTEKPKNPNQFDYSAYLKNKQIFAQVYIEPEDILYRKTLLKDIWYYSATLRNTIVTHLEQSGFDKKALPVAMALLLGQQQDIDPNITKDYQYAGAVHILSVSGLHIGFIVLFINFLMRPIPNTQKGRFLKLSISLLSLALFGILAGLAPSVVRSITMFSFVALGHYWRRSTNIYHTLVVSIFLILLFQPYFLFDVGFQLSYAALFFIVWLQPMLANYWTPKNKILQFFWDIITVSFAAQLGTLPLSVYYFHQFPGLFFVTNLLVLPLLSVIMLLGVIVMTIASFSALPIWCIKPLEWGISVMNSIIHWVASFESFIFTNIPSTFNLMLASYFFLIAMVLWWKKNSFTRITFFLSSIIIFQLVLIKNKLEFGNSKEWVVLNASKKTIICQRIGNEIEVISNGLQSEETQKNMTLQNYATGTFSTITKQSILKNVAYFNGNRILILDSSSVYFPNKATDILLLTASPKVNLERIIKTNKPKMVVADASNYKSLVTLWEQTCNQQNIPFHSTREKGYFYIKE</sequence>
<dbReference type="Pfam" id="PF13567">
    <property type="entry name" value="DUF4131"/>
    <property type="match status" value="1"/>
</dbReference>
<evidence type="ECO:0000256" key="5">
    <source>
        <dbReference type="ARBA" id="ARBA00023136"/>
    </source>
</evidence>
<keyword evidence="10" id="KW-1185">Reference proteome</keyword>
<dbReference type="InterPro" id="IPR052159">
    <property type="entry name" value="Competence_DNA_uptake"/>
</dbReference>
<evidence type="ECO:0000259" key="7">
    <source>
        <dbReference type="Pfam" id="PF03772"/>
    </source>
</evidence>
<feature type="domain" description="ComEC/Rec2-related protein" evidence="7">
    <location>
        <begin position="233"/>
        <end position="502"/>
    </location>
</feature>
<feature type="transmembrane region" description="Helical" evidence="6">
    <location>
        <begin position="331"/>
        <end position="351"/>
    </location>
</feature>
<dbReference type="InterPro" id="IPR025405">
    <property type="entry name" value="DUF4131"/>
</dbReference>
<dbReference type="EMBL" id="JBCGDP010000004">
    <property type="protein sequence ID" value="MEM0575971.1"/>
    <property type="molecule type" value="Genomic_DNA"/>
</dbReference>
<feature type="transmembrane region" description="Helical" evidence="6">
    <location>
        <begin position="251"/>
        <end position="275"/>
    </location>
</feature>
<dbReference type="NCBIfam" id="TIGR00360">
    <property type="entry name" value="ComEC_N-term"/>
    <property type="match status" value="1"/>
</dbReference>
<feature type="transmembrane region" description="Helical" evidence="6">
    <location>
        <begin position="483"/>
        <end position="500"/>
    </location>
</feature>
<gene>
    <name evidence="9" type="ORF">WFZ86_05625</name>
</gene>
<evidence type="ECO:0000256" key="1">
    <source>
        <dbReference type="ARBA" id="ARBA00004651"/>
    </source>
</evidence>
<evidence type="ECO:0000256" key="6">
    <source>
        <dbReference type="SAM" id="Phobius"/>
    </source>
</evidence>
<name>A0ABU9NKX4_9FLAO</name>
<evidence type="ECO:0000259" key="8">
    <source>
        <dbReference type="Pfam" id="PF13567"/>
    </source>
</evidence>
<dbReference type="PANTHER" id="PTHR30619:SF1">
    <property type="entry name" value="RECOMBINATION PROTEIN 2"/>
    <property type="match status" value="1"/>
</dbReference>
<evidence type="ECO:0000256" key="3">
    <source>
        <dbReference type="ARBA" id="ARBA00022692"/>
    </source>
</evidence>
<organism evidence="9 10">
    <name type="scientific">Flavobacterium polysaccharolyticum</name>
    <dbReference type="NCBI Taxonomy" id="3133148"/>
    <lineage>
        <taxon>Bacteria</taxon>
        <taxon>Pseudomonadati</taxon>
        <taxon>Bacteroidota</taxon>
        <taxon>Flavobacteriia</taxon>
        <taxon>Flavobacteriales</taxon>
        <taxon>Flavobacteriaceae</taxon>
        <taxon>Flavobacterium</taxon>
    </lineage>
</organism>
<keyword evidence="4 6" id="KW-1133">Transmembrane helix</keyword>
<evidence type="ECO:0000313" key="9">
    <source>
        <dbReference type="EMBL" id="MEM0575971.1"/>
    </source>
</evidence>
<feature type="transmembrane region" description="Helical" evidence="6">
    <location>
        <begin position="287"/>
        <end position="311"/>
    </location>
</feature>
<reference evidence="9 10" key="1">
    <citation type="submission" date="2024-03" db="EMBL/GenBank/DDBJ databases">
        <title>Two novel species of the genus Flavobacterium exhibiting potentially degradation of complex polysaccharides.</title>
        <authorList>
            <person name="Lian X."/>
        </authorList>
    </citation>
    <scope>NUCLEOTIDE SEQUENCE [LARGE SCALE GENOMIC DNA]</scope>
    <source>
        <strain evidence="9 10">N6</strain>
    </source>
</reference>
<feature type="transmembrane region" description="Helical" evidence="6">
    <location>
        <begin position="7"/>
        <end position="25"/>
    </location>
</feature>
<keyword evidence="2" id="KW-1003">Cell membrane</keyword>
<evidence type="ECO:0000256" key="2">
    <source>
        <dbReference type="ARBA" id="ARBA00022475"/>
    </source>
</evidence>
<dbReference type="Pfam" id="PF03772">
    <property type="entry name" value="Competence"/>
    <property type="match status" value="1"/>
</dbReference>
<feature type="transmembrane region" description="Helical" evidence="6">
    <location>
        <begin position="421"/>
        <end position="444"/>
    </location>
</feature>
<dbReference type="PANTHER" id="PTHR30619">
    <property type="entry name" value="DNA INTERNALIZATION/COMPETENCE PROTEIN COMEC/REC2"/>
    <property type="match status" value="1"/>
</dbReference>
<comment type="caution">
    <text evidence="9">The sequence shown here is derived from an EMBL/GenBank/DDBJ whole genome shotgun (WGS) entry which is preliminary data.</text>
</comment>
<feature type="domain" description="DUF4131" evidence="8">
    <location>
        <begin position="29"/>
        <end position="191"/>
    </location>
</feature>
<dbReference type="RefSeq" id="WP_342691178.1">
    <property type="nucleotide sequence ID" value="NZ_JBCGDP010000004.1"/>
</dbReference>
<evidence type="ECO:0000256" key="4">
    <source>
        <dbReference type="ARBA" id="ARBA00022989"/>
    </source>
</evidence>
<feature type="transmembrane region" description="Helical" evidence="6">
    <location>
        <begin position="358"/>
        <end position="377"/>
    </location>
</feature>
<feature type="transmembrane region" description="Helical" evidence="6">
    <location>
        <begin position="506"/>
        <end position="523"/>
    </location>
</feature>
<keyword evidence="5 6" id="KW-0472">Membrane</keyword>
<feature type="transmembrane region" description="Helical" evidence="6">
    <location>
        <begin position="383"/>
        <end position="409"/>
    </location>
</feature>
<dbReference type="Proteomes" id="UP001468798">
    <property type="component" value="Unassembled WGS sequence"/>
</dbReference>
<feature type="transmembrane region" description="Helical" evidence="6">
    <location>
        <begin position="57"/>
        <end position="76"/>
    </location>
</feature>
<accession>A0ABU9NKX4</accession>
<dbReference type="InterPro" id="IPR004477">
    <property type="entry name" value="ComEC_N"/>
</dbReference>
<keyword evidence="3 6" id="KW-0812">Transmembrane</keyword>
<evidence type="ECO:0000313" key="10">
    <source>
        <dbReference type="Proteomes" id="UP001468798"/>
    </source>
</evidence>
<protein>
    <submittedName>
        <fullName evidence="9">ComEC/Rec2 family competence protein</fullName>
    </submittedName>
</protein>
<proteinExistence type="predicted"/>
<feature type="transmembrane region" description="Helical" evidence="6">
    <location>
        <begin position="31"/>
        <end position="50"/>
    </location>
</feature>
<comment type="subcellular location">
    <subcellularLocation>
        <location evidence="1">Cell membrane</location>
        <topology evidence="1">Multi-pass membrane protein</topology>
    </subcellularLocation>
</comment>